<protein>
    <submittedName>
        <fullName evidence="2">Uncharacterized protein</fullName>
    </submittedName>
</protein>
<dbReference type="InterPro" id="IPR036188">
    <property type="entry name" value="FAD/NAD-bd_sf"/>
</dbReference>
<organism evidence="2 3">
    <name type="scientific">Actinomadura napierensis</name>
    <dbReference type="NCBI Taxonomy" id="267854"/>
    <lineage>
        <taxon>Bacteria</taxon>
        <taxon>Bacillati</taxon>
        <taxon>Actinomycetota</taxon>
        <taxon>Actinomycetes</taxon>
        <taxon>Streptosporangiales</taxon>
        <taxon>Thermomonosporaceae</taxon>
        <taxon>Actinomadura</taxon>
    </lineage>
</organism>
<feature type="region of interest" description="Disordered" evidence="1">
    <location>
        <begin position="64"/>
        <end position="83"/>
    </location>
</feature>
<proteinExistence type="predicted"/>
<evidence type="ECO:0000313" key="3">
    <source>
        <dbReference type="Proteomes" id="UP001501020"/>
    </source>
</evidence>
<evidence type="ECO:0000313" key="2">
    <source>
        <dbReference type="EMBL" id="GAA2146194.1"/>
    </source>
</evidence>
<dbReference type="SUPFAM" id="SSF51905">
    <property type="entry name" value="FAD/NAD(P)-binding domain"/>
    <property type="match status" value="1"/>
</dbReference>
<sequence>MQAVMANAPLAAARPTRLAGAGRRADDRVPNRDRSVAAALRRRLGELGGAVEWGAEVTGAAQDDGGVTVTFDNGDGGETARAG</sequence>
<dbReference type="EMBL" id="BAAAMR010000043">
    <property type="protein sequence ID" value="GAA2146194.1"/>
    <property type="molecule type" value="Genomic_DNA"/>
</dbReference>
<evidence type="ECO:0000256" key="1">
    <source>
        <dbReference type="SAM" id="MobiDB-lite"/>
    </source>
</evidence>
<keyword evidence="3" id="KW-1185">Reference proteome</keyword>
<dbReference type="Gene3D" id="3.50.50.60">
    <property type="entry name" value="FAD/NAD(P)-binding domain"/>
    <property type="match status" value="1"/>
</dbReference>
<comment type="caution">
    <text evidence="2">The sequence shown here is derived from an EMBL/GenBank/DDBJ whole genome shotgun (WGS) entry which is preliminary data.</text>
</comment>
<gene>
    <name evidence="2" type="ORF">GCM10009727_47310</name>
</gene>
<dbReference type="Proteomes" id="UP001501020">
    <property type="component" value="Unassembled WGS sequence"/>
</dbReference>
<reference evidence="3" key="1">
    <citation type="journal article" date="2019" name="Int. J. Syst. Evol. Microbiol.">
        <title>The Global Catalogue of Microorganisms (GCM) 10K type strain sequencing project: providing services to taxonomists for standard genome sequencing and annotation.</title>
        <authorList>
            <consortium name="The Broad Institute Genomics Platform"/>
            <consortium name="The Broad Institute Genome Sequencing Center for Infectious Disease"/>
            <person name="Wu L."/>
            <person name="Ma J."/>
        </authorList>
    </citation>
    <scope>NUCLEOTIDE SEQUENCE [LARGE SCALE GENOMIC DNA]</scope>
    <source>
        <strain evidence="3">JCM 13850</strain>
    </source>
</reference>
<feature type="compositionally biased region" description="Basic and acidic residues" evidence="1">
    <location>
        <begin position="23"/>
        <end position="32"/>
    </location>
</feature>
<accession>A0ABP5LJH3</accession>
<feature type="region of interest" description="Disordered" evidence="1">
    <location>
        <begin position="1"/>
        <end position="32"/>
    </location>
</feature>
<feature type="compositionally biased region" description="Low complexity" evidence="1">
    <location>
        <begin position="1"/>
        <end position="22"/>
    </location>
</feature>
<name>A0ABP5LJH3_9ACTN</name>